<dbReference type="InterPro" id="IPR055348">
    <property type="entry name" value="DctQ"/>
</dbReference>
<keyword evidence="5 9" id="KW-0812">Transmembrane</keyword>
<evidence type="ECO:0000256" key="5">
    <source>
        <dbReference type="ARBA" id="ARBA00022692"/>
    </source>
</evidence>
<evidence type="ECO:0000256" key="9">
    <source>
        <dbReference type="RuleBase" id="RU369079"/>
    </source>
</evidence>
<accession>A0ABN5X5N3</accession>
<reference evidence="12" key="1">
    <citation type="journal article" date="2019" name="Microbiol. Resour. Announc.">
        <title>Complete Genome Sequence of Halomonas olivaria, a Moderately Halophilic Bacterium Isolated from Olive Processing Effluents, Obtained by Nanopore Sequencing.</title>
        <authorList>
            <person name="Nagata S."/>
            <person name="Ii K.M."/>
            <person name="Tsukimi T."/>
            <person name="Miura M.C."/>
            <person name="Galipon J."/>
            <person name="Arakawa K."/>
        </authorList>
    </citation>
    <scope>NUCLEOTIDE SEQUENCE [LARGE SCALE GENOMIC DNA]</scope>
    <source>
        <strain evidence="12">TYRC17</strain>
    </source>
</reference>
<keyword evidence="12" id="KW-1185">Reference proteome</keyword>
<evidence type="ECO:0000256" key="8">
    <source>
        <dbReference type="ARBA" id="ARBA00038436"/>
    </source>
</evidence>
<feature type="domain" description="Tripartite ATP-independent periplasmic transporters DctQ component" evidence="10">
    <location>
        <begin position="54"/>
        <end position="185"/>
    </location>
</feature>
<evidence type="ECO:0000256" key="3">
    <source>
        <dbReference type="ARBA" id="ARBA00022475"/>
    </source>
</evidence>
<evidence type="ECO:0000256" key="2">
    <source>
        <dbReference type="ARBA" id="ARBA00022448"/>
    </source>
</evidence>
<organism evidence="11 12">
    <name type="scientific">Vreelandella olivaria</name>
    <dbReference type="NCBI Taxonomy" id="390919"/>
    <lineage>
        <taxon>Bacteria</taxon>
        <taxon>Pseudomonadati</taxon>
        <taxon>Pseudomonadota</taxon>
        <taxon>Gammaproteobacteria</taxon>
        <taxon>Oceanospirillales</taxon>
        <taxon>Halomonadaceae</taxon>
        <taxon>Vreelandella</taxon>
    </lineage>
</organism>
<keyword evidence="3" id="KW-1003">Cell membrane</keyword>
<dbReference type="Pfam" id="PF04290">
    <property type="entry name" value="DctQ"/>
    <property type="match status" value="1"/>
</dbReference>
<feature type="transmembrane region" description="Helical" evidence="9">
    <location>
        <begin position="116"/>
        <end position="142"/>
    </location>
</feature>
<evidence type="ECO:0000313" key="12">
    <source>
        <dbReference type="Proteomes" id="UP000289555"/>
    </source>
</evidence>
<evidence type="ECO:0000256" key="6">
    <source>
        <dbReference type="ARBA" id="ARBA00022989"/>
    </source>
</evidence>
<evidence type="ECO:0000313" key="11">
    <source>
        <dbReference type="EMBL" id="BBI54559.1"/>
    </source>
</evidence>
<evidence type="ECO:0000256" key="7">
    <source>
        <dbReference type="ARBA" id="ARBA00023136"/>
    </source>
</evidence>
<feature type="transmembrane region" description="Helical" evidence="9">
    <location>
        <begin position="78"/>
        <end position="95"/>
    </location>
</feature>
<feature type="transmembrane region" description="Helical" evidence="9">
    <location>
        <begin position="162"/>
        <end position="184"/>
    </location>
</feature>
<protein>
    <recommendedName>
        <fullName evidence="9">TRAP transporter small permease protein</fullName>
    </recommendedName>
</protein>
<name>A0ABN5X5N3_9GAMM</name>
<gene>
    <name evidence="11" type="ORF">HORIV_69800</name>
</gene>
<proteinExistence type="inferred from homology"/>
<feature type="transmembrane region" description="Helical" evidence="9">
    <location>
        <begin position="47"/>
        <end position="66"/>
    </location>
</feature>
<comment type="function">
    <text evidence="9">Part of the tripartite ATP-independent periplasmic (TRAP) transport system.</text>
</comment>
<comment type="similarity">
    <text evidence="8 9">Belongs to the TRAP transporter small permease family.</text>
</comment>
<evidence type="ECO:0000256" key="1">
    <source>
        <dbReference type="ARBA" id="ARBA00004429"/>
    </source>
</evidence>
<dbReference type="PANTHER" id="PTHR35011:SF4">
    <property type="entry name" value="SLL1102 PROTEIN"/>
    <property type="match status" value="1"/>
</dbReference>
<evidence type="ECO:0000256" key="4">
    <source>
        <dbReference type="ARBA" id="ARBA00022519"/>
    </source>
</evidence>
<comment type="subcellular location">
    <subcellularLocation>
        <location evidence="1 9">Cell inner membrane</location>
        <topology evidence="1 9">Multi-pass membrane protein</topology>
    </subcellularLocation>
</comment>
<dbReference type="EMBL" id="AP019416">
    <property type="protein sequence ID" value="BBI54559.1"/>
    <property type="molecule type" value="Genomic_DNA"/>
</dbReference>
<keyword evidence="4 9" id="KW-0997">Cell inner membrane</keyword>
<evidence type="ECO:0000259" key="10">
    <source>
        <dbReference type="Pfam" id="PF04290"/>
    </source>
</evidence>
<dbReference type="PANTHER" id="PTHR35011">
    <property type="entry name" value="2,3-DIKETO-L-GULONATE TRAP TRANSPORTER SMALL PERMEASE PROTEIN YIAM"/>
    <property type="match status" value="1"/>
</dbReference>
<keyword evidence="6 9" id="KW-1133">Transmembrane helix</keyword>
<comment type="subunit">
    <text evidence="9">The complex comprises the extracytoplasmic solute receptor protein and the two transmembrane proteins.</text>
</comment>
<dbReference type="Proteomes" id="UP000289555">
    <property type="component" value="Chromosome"/>
</dbReference>
<dbReference type="InterPro" id="IPR007387">
    <property type="entry name" value="TRAP_DctQ"/>
</dbReference>
<keyword evidence="2 9" id="KW-0813">Transport</keyword>
<keyword evidence="7 9" id="KW-0472">Membrane</keyword>
<sequence length="208" mass="23235">MRVYALLSGALTPLSRFTRDTPMSDTTQLPAFIGALDRASEWFGRTLAWLIIIMMLIQFAIVLLRYAFSVNSIFMQELVMYMHASVFMLAAAYTFRHDGHVRVDIFYRGMTPRRQALINVVGIITLLIPVMIFIIASSLGYVANSWRILETSPDYGGIPAVYALKTLIPLFAVLMIVQGVIEIVRNGYVMTGRIAPSAAGGNHLEERV</sequence>